<dbReference type="PANTHER" id="PTHR23519">
    <property type="entry name" value="AUTOPHAGY-RELATED PROTEIN 22"/>
    <property type="match status" value="1"/>
</dbReference>
<comment type="caution">
    <text evidence="8">The sequence shown here is derived from an EMBL/GenBank/DDBJ whole genome shotgun (WGS) entry which is preliminary data.</text>
</comment>
<dbReference type="EMBL" id="JAEPRA010000008">
    <property type="protein sequence ID" value="KAG2181723.1"/>
    <property type="molecule type" value="Genomic_DNA"/>
</dbReference>
<evidence type="ECO:0000256" key="5">
    <source>
        <dbReference type="ARBA" id="ARBA00022989"/>
    </source>
</evidence>
<keyword evidence="6 7" id="KW-0472">Membrane</keyword>
<reference evidence="8" key="1">
    <citation type="submission" date="2020-12" db="EMBL/GenBank/DDBJ databases">
        <title>Metabolic potential, ecology and presence of endohyphal bacteria is reflected in genomic diversity of Mucoromycotina.</title>
        <authorList>
            <person name="Muszewska A."/>
            <person name="Okrasinska A."/>
            <person name="Steczkiewicz K."/>
            <person name="Drgas O."/>
            <person name="Orlowska M."/>
            <person name="Perlinska-Lenart U."/>
            <person name="Aleksandrzak-Piekarczyk T."/>
            <person name="Szatraj K."/>
            <person name="Zielenkiewicz U."/>
            <person name="Pilsyk S."/>
            <person name="Malc E."/>
            <person name="Mieczkowski P."/>
            <person name="Kruszewska J.S."/>
            <person name="Biernat P."/>
            <person name="Pawlowska J."/>
        </authorList>
    </citation>
    <scope>NUCLEOTIDE SEQUENCE</scope>
    <source>
        <strain evidence="8">WA0000051536</strain>
    </source>
</reference>
<dbReference type="GO" id="GO:0012505">
    <property type="term" value="C:endomembrane system"/>
    <property type="evidence" value="ECO:0007669"/>
    <property type="project" value="UniProtKB-SubCell"/>
</dbReference>
<evidence type="ECO:0000313" key="9">
    <source>
        <dbReference type="Proteomes" id="UP000612746"/>
    </source>
</evidence>
<keyword evidence="3 7" id="KW-0813">Transport</keyword>
<protein>
    <recommendedName>
        <fullName evidence="7">Autophagy-related protein</fullName>
    </recommendedName>
</protein>
<name>A0A8H7PXP3_9FUNG</name>
<keyword evidence="9" id="KW-1185">Reference proteome</keyword>
<feature type="transmembrane region" description="Helical" evidence="7">
    <location>
        <begin position="212"/>
        <end position="236"/>
    </location>
</feature>
<keyword evidence="5 7" id="KW-1133">Transmembrane helix</keyword>
<evidence type="ECO:0000256" key="4">
    <source>
        <dbReference type="ARBA" id="ARBA00022692"/>
    </source>
</evidence>
<dbReference type="InterPro" id="IPR036259">
    <property type="entry name" value="MFS_trans_sf"/>
</dbReference>
<feature type="transmembrane region" description="Helical" evidence="7">
    <location>
        <begin position="392"/>
        <end position="410"/>
    </location>
</feature>
<gene>
    <name evidence="8" type="ORF">INT44_008538</name>
</gene>
<feature type="transmembrane region" description="Helical" evidence="7">
    <location>
        <begin position="359"/>
        <end position="380"/>
    </location>
</feature>
<organism evidence="8 9">
    <name type="scientific">Umbelopsis vinacea</name>
    <dbReference type="NCBI Taxonomy" id="44442"/>
    <lineage>
        <taxon>Eukaryota</taxon>
        <taxon>Fungi</taxon>
        <taxon>Fungi incertae sedis</taxon>
        <taxon>Mucoromycota</taxon>
        <taxon>Mucoromycotina</taxon>
        <taxon>Umbelopsidomycetes</taxon>
        <taxon>Umbelopsidales</taxon>
        <taxon>Umbelopsidaceae</taxon>
        <taxon>Umbelopsis</taxon>
    </lineage>
</organism>
<keyword evidence="7" id="KW-0029">Amino-acid transport</keyword>
<dbReference type="GO" id="GO:0006865">
    <property type="term" value="P:amino acid transport"/>
    <property type="evidence" value="ECO:0007669"/>
    <property type="project" value="UniProtKB-KW"/>
</dbReference>
<dbReference type="OrthoDB" id="192733at2759"/>
<evidence type="ECO:0000256" key="1">
    <source>
        <dbReference type="ARBA" id="ARBA00004127"/>
    </source>
</evidence>
<dbReference type="Pfam" id="PF11700">
    <property type="entry name" value="ATG22"/>
    <property type="match status" value="1"/>
</dbReference>
<dbReference type="AlphaFoldDB" id="A0A8H7PXP3"/>
<feature type="transmembrane region" description="Helical" evidence="7">
    <location>
        <begin position="242"/>
        <end position="267"/>
    </location>
</feature>
<dbReference type="Proteomes" id="UP000612746">
    <property type="component" value="Unassembled WGS sequence"/>
</dbReference>
<dbReference type="GO" id="GO:0006914">
    <property type="term" value="P:autophagy"/>
    <property type="evidence" value="ECO:0007669"/>
    <property type="project" value="UniProtKB-KW"/>
</dbReference>
<evidence type="ECO:0000313" key="8">
    <source>
        <dbReference type="EMBL" id="KAG2181723.1"/>
    </source>
</evidence>
<keyword evidence="4 7" id="KW-0812">Transmembrane</keyword>
<comment type="function">
    <text evidence="7">Vacuolar effluxer which mediate the efflux of amino acids resulting from autophagic degradation. The release of autophagic amino acids allows the maintenance of protein synthesis and viability during nitrogen starvation.</text>
</comment>
<evidence type="ECO:0000256" key="2">
    <source>
        <dbReference type="ARBA" id="ARBA00006978"/>
    </source>
</evidence>
<dbReference type="Gene3D" id="1.20.1250.20">
    <property type="entry name" value="MFS general substrate transporter like domains"/>
    <property type="match status" value="1"/>
</dbReference>
<evidence type="ECO:0000256" key="6">
    <source>
        <dbReference type="ARBA" id="ARBA00023136"/>
    </source>
</evidence>
<keyword evidence="7" id="KW-0072">Autophagy</keyword>
<comment type="subcellular location">
    <subcellularLocation>
        <location evidence="1">Endomembrane system</location>
        <topology evidence="1">Multi-pass membrane protein</topology>
    </subcellularLocation>
    <subcellularLocation>
        <location evidence="7">Vacuole membrane</location>
        <topology evidence="7">Multi-pass membrane protein</topology>
    </subcellularLocation>
</comment>
<feature type="transmembrane region" description="Helical" evidence="7">
    <location>
        <begin position="294"/>
        <end position="315"/>
    </location>
</feature>
<comment type="similarity">
    <text evidence="2 7">Belongs to the ATG22 family.</text>
</comment>
<dbReference type="SUPFAM" id="SSF103473">
    <property type="entry name" value="MFS general substrate transporter"/>
    <property type="match status" value="1"/>
</dbReference>
<dbReference type="GO" id="GO:0005774">
    <property type="term" value="C:vacuolar membrane"/>
    <property type="evidence" value="ECO:0007669"/>
    <property type="project" value="UniProtKB-SubCell"/>
</dbReference>
<evidence type="ECO:0000256" key="3">
    <source>
        <dbReference type="ARBA" id="ARBA00022448"/>
    </source>
</evidence>
<evidence type="ECO:0000256" key="7">
    <source>
        <dbReference type="RuleBase" id="RU363073"/>
    </source>
</evidence>
<proteinExistence type="inferred from homology"/>
<sequence length="494" mass="54374">MKENDIIERQLSFDNTSVEPSQLKDFDAKPTTRSELIAWYMYAWATDGWTAASSSVFMPIIMSTMGTLGGTNGRDPTKPCNLVDPCYVKLGSAHVSPSSYALYITAIAVLVQAFIYIQLAVVADHSKHGKAFMIFFAFAGSITVILWAVLSKNPTQYWGAGILFVLGTIFYGSSYVFYASYLPKLARNAPEVTSATDPVDKARKLTLRTSRISLMGLCCGGAGGFVQMGIGIGVLYAMKQSLFGLMVATSVGGAWWAIFTLIPLFFLKSRQGPPLPKGETYLVYPWKRPQLFKFLLCWFFLSDGIYTILKVSVLFAQTVVHTPSTTILIGAMVELLVSCPGYMFWGWVEKRFHIKPRTLLIILAFLSSMIPIYCLIGFAPDVWGGFKHPNEFIGLCAYFGFTAPAALSYARSTFSELIPLGRENEMFSMFLITQGGGGWIGPLITGVIGDKTGNMRFWLLTVDVEKGKAEALSSAEREAKEFGTFESVKDDASS</sequence>
<dbReference type="InterPro" id="IPR024671">
    <property type="entry name" value="Atg22-like"/>
</dbReference>
<feature type="transmembrane region" description="Helical" evidence="7">
    <location>
        <begin position="39"/>
        <end position="62"/>
    </location>
</feature>
<feature type="transmembrane region" description="Helical" evidence="7">
    <location>
        <begin position="156"/>
        <end position="178"/>
    </location>
</feature>
<feature type="transmembrane region" description="Helical" evidence="7">
    <location>
        <begin position="131"/>
        <end position="150"/>
    </location>
</feature>
<feature type="transmembrane region" description="Helical" evidence="7">
    <location>
        <begin position="327"/>
        <end position="347"/>
    </location>
</feature>
<feature type="transmembrane region" description="Helical" evidence="7">
    <location>
        <begin position="100"/>
        <end position="119"/>
    </location>
</feature>
<dbReference type="PANTHER" id="PTHR23519:SF1">
    <property type="entry name" value="AUTOPHAGY-RELATED PROTEIN 22"/>
    <property type="match status" value="1"/>
</dbReference>
<dbReference type="InterPro" id="IPR050495">
    <property type="entry name" value="ATG22/LtaA_families"/>
</dbReference>
<keyword evidence="7" id="KW-0926">Vacuole</keyword>
<accession>A0A8H7PXP3</accession>